<dbReference type="GO" id="GO:0005737">
    <property type="term" value="C:cytoplasm"/>
    <property type="evidence" value="ECO:0007669"/>
    <property type="project" value="UniProtKB-ARBA"/>
</dbReference>
<dbReference type="GO" id="GO:0016020">
    <property type="term" value="C:membrane"/>
    <property type="evidence" value="ECO:0007669"/>
    <property type="project" value="UniProtKB-SubCell"/>
</dbReference>
<feature type="transmembrane region" description="Helical" evidence="7">
    <location>
        <begin position="289"/>
        <end position="309"/>
    </location>
</feature>
<evidence type="ECO:0000259" key="8">
    <source>
        <dbReference type="PROSITE" id="PS50076"/>
    </source>
</evidence>
<dbReference type="PRINTS" id="PR00625">
    <property type="entry name" value="JDOMAIN"/>
</dbReference>
<dbReference type="InterPro" id="IPR036869">
    <property type="entry name" value="J_dom_sf"/>
</dbReference>
<dbReference type="InterPro" id="IPR051434">
    <property type="entry name" value="DnaJ_C_subfamily_member5"/>
</dbReference>
<evidence type="ECO:0000256" key="4">
    <source>
        <dbReference type="ARBA" id="ARBA00023186"/>
    </source>
</evidence>
<feature type="domain" description="J" evidence="8">
    <location>
        <begin position="9"/>
        <end position="71"/>
    </location>
</feature>
<dbReference type="PROSITE" id="PS00636">
    <property type="entry name" value="DNAJ_1"/>
    <property type="match status" value="1"/>
</dbReference>
<feature type="transmembrane region" description="Helical" evidence="7">
    <location>
        <begin position="259"/>
        <end position="277"/>
    </location>
</feature>
<dbReference type="AlphaFoldDB" id="A0AAN7HWA6"/>
<dbReference type="PANTHER" id="PTHR44027">
    <property type="entry name" value="DNAJ HOMOLOG SUBFAMILY C MEMBER 5 HOMOLOG"/>
    <property type="match status" value="1"/>
</dbReference>
<dbReference type="SMART" id="SM00271">
    <property type="entry name" value="DnaJ"/>
    <property type="match status" value="1"/>
</dbReference>
<sequence length="437" mass="49932">METADTTTNLYETLGISKSATADEIKKAYRKLALRYHPDKNPNSADQFKEISHAYEVLGDEQKRRVYDKYGELGLQMMDTVVSPLFDPQVESMLCTLLMSISLLFSLAILFFAFLTVRIDELVLWSWSVVWIPAWILNLFAFYSIIQYMLKHKDRQDDQENSAMDPRDKEEHTNQRPQQHNRHMKIAKHSIFMLNFILALLFQIFIVIRLDGKVMWTACQVFIPYFVYEGIQFCVNCTKALVGCLALRSLNESSRMPSFLFKQFWLSALRFSLFLLIPLRIDQVIQCSWGIVFIPQYLVGLKWALELVYRYRVYSRMPQPDVAHQGKVTVLAGAVAFVIVGILFYALVGLIARRLDGYLFIKMSNVFVPLFIVFSFFLCCSGCCLPCLLRVSAVSDLDEHETQILVDANRRITASGESDASGSGATAFTPASSLAKQ</sequence>
<dbReference type="InterPro" id="IPR018253">
    <property type="entry name" value="DnaJ_domain_CS"/>
</dbReference>
<proteinExistence type="predicted"/>
<evidence type="ECO:0000256" key="2">
    <source>
        <dbReference type="ARBA" id="ARBA00023136"/>
    </source>
</evidence>
<keyword evidence="10" id="KW-1185">Reference proteome</keyword>
<dbReference type="SUPFAM" id="SSF46565">
    <property type="entry name" value="Chaperone J-domain"/>
    <property type="match status" value="1"/>
</dbReference>
<feature type="transmembrane region" description="Helical" evidence="7">
    <location>
        <begin position="222"/>
        <end position="247"/>
    </location>
</feature>
<dbReference type="InterPro" id="IPR001623">
    <property type="entry name" value="DnaJ_domain"/>
</dbReference>
<evidence type="ECO:0000256" key="5">
    <source>
        <dbReference type="ARBA" id="ARBA00023288"/>
    </source>
</evidence>
<comment type="caution">
    <text evidence="9">The sequence shown here is derived from an EMBL/GenBank/DDBJ whole genome shotgun (WGS) entry which is preliminary data.</text>
</comment>
<evidence type="ECO:0000256" key="3">
    <source>
        <dbReference type="ARBA" id="ARBA00023139"/>
    </source>
</evidence>
<protein>
    <recommendedName>
        <fullName evidence="8">J domain-containing protein</fullName>
    </recommendedName>
</protein>
<dbReference type="EMBL" id="JASEJX010000039">
    <property type="protein sequence ID" value="KAK4509496.1"/>
    <property type="molecule type" value="Genomic_DNA"/>
</dbReference>
<keyword evidence="5" id="KW-0449">Lipoprotein</keyword>
<keyword evidence="7" id="KW-0812">Transmembrane</keyword>
<dbReference type="Pfam" id="PF00226">
    <property type="entry name" value="DnaJ"/>
    <property type="match status" value="1"/>
</dbReference>
<evidence type="ECO:0000256" key="1">
    <source>
        <dbReference type="ARBA" id="ARBA00004635"/>
    </source>
</evidence>
<evidence type="ECO:0000256" key="6">
    <source>
        <dbReference type="SAM" id="MobiDB-lite"/>
    </source>
</evidence>
<gene>
    <name evidence="9" type="ORF">ATC70_007848</name>
</gene>
<accession>A0AAN7HWA6</accession>
<feature type="compositionally biased region" description="Low complexity" evidence="6">
    <location>
        <begin position="415"/>
        <end position="427"/>
    </location>
</feature>
<evidence type="ECO:0000313" key="9">
    <source>
        <dbReference type="EMBL" id="KAK4509496.1"/>
    </source>
</evidence>
<feature type="compositionally biased region" description="Basic and acidic residues" evidence="6">
    <location>
        <begin position="165"/>
        <end position="174"/>
    </location>
</feature>
<evidence type="ECO:0000256" key="7">
    <source>
        <dbReference type="SAM" id="Phobius"/>
    </source>
</evidence>
<feature type="transmembrane region" description="Helical" evidence="7">
    <location>
        <begin position="367"/>
        <end position="389"/>
    </location>
</feature>
<keyword evidence="7" id="KW-1133">Transmembrane helix</keyword>
<dbReference type="Pfam" id="PF10269">
    <property type="entry name" value="Tmemb_185A"/>
    <property type="match status" value="2"/>
</dbReference>
<dbReference type="Gene3D" id="1.10.287.110">
    <property type="entry name" value="DnaJ domain"/>
    <property type="match status" value="1"/>
</dbReference>
<keyword evidence="2 7" id="KW-0472">Membrane</keyword>
<dbReference type="InterPro" id="IPR019396">
    <property type="entry name" value="TM_Fragile-X-F-assoc"/>
</dbReference>
<feature type="region of interest" description="Disordered" evidence="6">
    <location>
        <begin position="415"/>
        <end position="437"/>
    </location>
</feature>
<comment type="subcellular location">
    <subcellularLocation>
        <location evidence="1">Membrane</location>
        <topology evidence="1">Lipid-anchor</topology>
    </subcellularLocation>
</comment>
<feature type="transmembrane region" description="Helical" evidence="7">
    <location>
        <begin position="123"/>
        <end position="146"/>
    </location>
</feature>
<feature type="transmembrane region" description="Helical" evidence="7">
    <location>
        <begin position="94"/>
        <end position="117"/>
    </location>
</feature>
<evidence type="ECO:0000313" key="10">
    <source>
        <dbReference type="Proteomes" id="UP001304243"/>
    </source>
</evidence>
<dbReference type="GeneID" id="89951534"/>
<reference evidence="9 10" key="1">
    <citation type="submission" date="2022-11" db="EMBL/GenBank/DDBJ databases">
        <title>Mucor velutinosus strain NIH1002 WGS.</title>
        <authorList>
            <person name="Subramanian P."/>
            <person name="Mullikin J.C."/>
            <person name="Segre J.A."/>
            <person name="Zelazny A.M."/>
        </authorList>
    </citation>
    <scope>NUCLEOTIDE SEQUENCE [LARGE SCALE GENOMIC DNA]</scope>
    <source>
        <strain evidence="9 10">NIH1002</strain>
    </source>
</reference>
<feature type="region of interest" description="Disordered" evidence="6">
    <location>
        <begin position="159"/>
        <end position="181"/>
    </location>
</feature>
<feature type="transmembrane region" description="Helical" evidence="7">
    <location>
        <begin position="330"/>
        <end position="352"/>
    </location>
</feature>
<dbReference type="Proteomes" id="UP001304243">
    <property type="component" value="Unassembled WGS sequence"/>
</dbReference>
<dbReference type="RefSeq" id="XP_064676162.1">
    <property type="nucleotide sequence ID" value="XM_064827105.1"/>
</dbReference>
<feature type="transmembrane region" description="Helical" evidence="7">
    <location>
        <begin position="191"/>
        <end position="210"/>
    </location>
</feature>
<name>A0AAN7HWA6_9FUNG</name>
<organism evidence="9 10">
    <name type="scientific">Mucor velutinosus</name>
    <dbReference type="NCBI Taxonomy" id="708070"/>
    <lineage>
        <taxon>Eukaryota</taxon>
        <taxon>Fungi</taxon>
        <taxon>Fungi incertae sedis</taxon>
        <taxon>Mucoromycota</taxon>
        <taxon>Mucoromycotina</taxon>
        <taxon>Mucoromycetes</taxon>
        <taxon>Mucorales</taxon>
        <taxon>Mucorineae</taxon>
        <taxon>Mucoraceae</taxon>
        <taxon>Mucor</taxon>
    </lineage>
</organism>
<dbReference type="CDD" id="cd06257">
    <property type="entry name" value="DnaJ"/>
    <property type="match status" value="1"/>
</dbReference>
<keyword evidence="3" id="KW-0564">Palmitate</keyword>
<keyword evidence="4" id="KW-0143">Chaperone</keyword>
<dbReference type="PROSITE" id="PS50076">
    <property type="entry name" value="DNAJ_2"/>
    <property type="match status" value="1"/>
</dbReference>
<dbReference type="PANTHER" id="PTHR44027:SF7">
    <property type="entry name" value="DNAJ HOMOLOG SUBFAMILY C MEMBER 5 HOMOLOG"/>
    <property type="match status" value="1"/>
</dbReference>